<protein>
    <submittedName>
        <fullName evidence="1">Uncharacterized protein</fullName>
    </submittedName>
</protein>
<sequence>MNIVIERNPVSKKYWKRQKFAQWQGWQISKNVCQIRQKKSKRENLTELRPHL</sequence>
<reference evidence="1 2" key="1">
    <citation type="submission" date="2018-06" db="EMBL/GenBank/DDBJ databases">
        <authorList>
            <consortium name="Pathogen Informatics"/>
            <person name="Doyle S."/>
        </authorList>
    </citation>
    <scope>NUCLEOTIDE SEQUENCE [LARGE SCALE GENOMIC DNA]</scope>
    <source>
        <strain evidence="1 2">NCTC10926</strain>
    </source>
</reference>
<proteinExistence type="predicted"/>
<evidence type="ECO:0000313" key="1">
    <source>
        <dbReference type="EMBL" id="SUV40784.1"/>
    </source>
</evidence>
<organism evidence="1 2">
    <name type="scientific">Avibacterium paragallinarum</name>
    <name type="common">Haemophilus gallinarum</name>
    <dbReference type="NCBI Taxonomy" id="728"/>
    <lineage>
        <taxon>Bacteria</taxon>
        <taxon>Pseudomonadati</taxon>
        <taxon>Pseudomonadota</taxon>
        <taxon>Gammaproteobacteria</taxon>
        <taxon>Pasteurellales</taxon>
        <taxon>Pasteurellaceae</taxon>
        <taxon>Avibacterium</taxon>
    </lineage>
</organism>
<name>A0A380Z373_AVIPA</name>
<gene>
    <name evidence="1" type="ORF">NCTC10926_02842</name>
</gene>
<dbReference type="AlphaFoldDB" id="A0A380Z373"/>
<evidence type="ECO:0000313" key="2">
    <source>
        <dbReference type="Proteomes" id="UP000254620"/>
    </source>
</evidence>
<dbReference type="EMBL" id="UFSW01000002">
    <property type="protein sequence ID" value="SUV40784.1"/>
    <property type="molecule type" value="Genomic_DNA"/>
</dbReference>
<dbReference type="Proteomes" id="UP000254620">
    <property type="component" value="Unassembled WGS sequence"/>
</dbReference>
<accession>A0A380Z373</accession>